<evidence type="ECO:0000313" key="2">
    <source>
        <dbReference type="Proteomes" id="UP000059425"/>
    </source>
</evidence>
<gene>
    <name evidence="1" type="ORF">AO356_26860</name>
</gene>
<evidence type="ECO:0000313" key="1">
    <source>
        <dbReference type="EMBL" id="ALI10280.1"/>
    </source>
</evidence>
<organism evidence="1 2">
    <name type="scientific">Pseudomonas fluorescens</name>
    <dbReference type="NCBI Taxonomy" id="294"/>
    <lineage>
        <taxon>Bacteria</taxon>
        <taxon>Pseudomonadati</taxon>
        <taxon>Pseudomonadota</taxon>
        <taxon>Gammaproteobacteria</taxon>
        <taxon>Pseudomonadales</taxon>
        <taxon>Pseudomonadaceae</taxon>
        <taxon>Pseudomonas</taxon>
    </lineage>
</organism>
<dbReference type="OrthoDB" id="6829668at2"/>
<name>A0A0N9X5D7_PSEFL</name>
<dbReference type="RefSeq" id="WP_060742380.1">
    <property type="nucleotide sequence ID" value="NZ_CP012831.1"/>
</dbReference>
<dbReference type="EMBL" id="CP012831">
    <property type="protein sequence ID" value="ALI10280.1"/>
    <property type="molecule type" value="Genomic_DNA"/>
</dbReference>
<dbReference type="Gene3D" id="2.130.10.10">
    <property type="entry name" value="YVTN repeat-like/Quinoprotein amine dehydrogenase"/>
    <property type="match status" value="1"/>
</dbReference>
<reference evidence="2" key="1">
    <citation type="submission" date="2015-09" db="EMBL/GenBank/DDBJ databases">
        <title>Whole genome sequence of Pseudomonas fluorescens FW300-N2C3.</title>
        <authorList>
            <person name="Ray J."/>
            <person name="Melnyk R."/>
            <person name="Deutschbauer A."/>
        </authorList>
    </citation>
    <scope>NUCLEOTIDE SEQUENCE [LARGE SCALE GENOMIC DNA]</scope>
    <source>
        <strain evidence="2">FW300-N2C3</strain>
    </source>
</reference>
<dbReference type="AlphaFoldDB" id="A0A0N9X5D7"/>
<sequence length="292" mass="33184">MTQTLDWTLSRVAVFDKNRVYVLAYSKREPGTRVFRWTGGWDNYYVQGICAGICAVRGAPPEILTLCADGRVHRAAPDGQAYEDIVAEKPSKHGLLRDIRPIGANVYATGFGRQVYVRKDRVWQRCDKGVVEDPTADSLSGFESIDGFNEDEIYATGNQGEIWYRWQGTWQRSESPTNIILENVLCAPDGVVYISGQLGIVMRGRLDRWELVEHELTEDTFWDMAWFNDQLWLSTTKALYTLQGDKLEKVETGLPGDQTFRYLDANEQCLWSSGERHLAAFDGANWTRIPSP</sequence>
<reference evidence="1 2" key="2">
    <citation type="journal article" date="2018" name="Nature">
        <title>Mutant phenotypes for thousands of bacterial genes of unknown function.</title>
        <authorList>
            <person name="Price M.N."/>
            <person name="Wetmore K.M."/>
            <person name="Waters R.J."/>
            <person name="Callaghan M."/>
            <person name="Ray J."/>
            <person name="Liu H."/>
            <person name="Kuehl J.V."/>
            <person name="Melnyk R.A."/>
            <person name="Lamson J.S."/>
            <person name="Suh Y."/>
            <person name="Carlson H.K."/>
            <person name="Esquivel Z."/>
            <person name="Sadeeshkumar H."/>
            <person name="Chakraborty R."/>
            <person name="Zane G.M."/>
            <person name="Rubin B.E."/>
            <person name="Wall J.D."/>
            <person name="Visel A."/>
            <person name="Bristow J."/>
            <person name="Blow M.J."/>
            <person name="Arkin A.P."/>
            <person name="Deutschbauer A.M."/>
        </authorList>
    </citation>
    <scope>NUCLEOTIDE SEQUENCE [LARGE SCALE GENOMIC DNA]</scope>
    <source>
        <strain evidence="1 2">FW300-N2C3</strain>
    </source>
</reference>
<proteinExistence type="predicted"/>
<dbReference type="Proteomes" id="UP000059425">
    <property type="component" value="Chromosome"/>
</dbReference>
<protein>
    <submittedName>
        <fullName evidence="1">Uncharacterized protein</fullName>
    </submittedName>
</protein>
<dbReference type="InterPro" id="IPR015943">
    <property type="entry name" value="WD40/YVTN_repeat-like_dom_sf"/>
</dbReference>
<accession>A0A0N9X5D7</accession>